<feature type="transmembrane region" description="Helical" evidence="1">
    <location>
        <begin position="303"/>
        <end position="320"/>
    </location>
</feature>
<evidence type="ECO:0000313" key="2">
    <source>
        <dbReference type="EMBL" id="CDZ98248.1"/>
    </source>
</evidence>
<accession>A0A0F7SKS7</accession>
<feature type="transmembrane region" description="Helical" evidence="1">
    <location>
        <begin position="360"/>
        <end position="380"/>
    </location>
</feature>
<sequence length="455" mass="51066">MAKANPDYDLFAYMSGRDTAAKSDPIFHIDPLNRGGPQIGRRMFKKLGHYQSHIVHSPEMVETDARGSFFYGPYTTLHSHAAGGQDWFTLPRINESSESQSDPVVVPWHITFDLLSNAKLGIIDVLDLFDGLVEGDQPVDDHHSTKAAFLEAETLEYADFKNSLVGNNPTSSQRSILRRVFFFIGGLISEPVAWILQLHYLYTRSTSTGIGLPSVILGSSAHLAFYSILIALASLDAESGLIFAIILFVIPALIPFVLQVNLWLGLEFAWLSWNGIPVPVGFKRFKPSHAERMSRRIDQQFTWIQRGLIVVLLTVIYIYSPHVISSPLHSSSSSPRLSLSSLYSTGSSWSKLFGVVSHRYGWSLLTSITLMSSLSQMLLNMRLGTFGGMYKVHVWTQIIGFIFLWTPVVFKFIFGKFETTAPLDLSEFMVFAFNLVLFWQANTLPNVKQDEEPDE</sequence>
<protein>
    <submittedName>
        <fullName evidence="2">Uncharacterized protein</fullName>
    </submittedName>
</protein>
<feature type="transmembrane region" description="Helical" evidence="1">
    <location>
        <begin position="240"/>
        <end position="258"/>
    </location>
</feature>
<feature type="transmembrane region" description="Helical" evidence="1">
    <location>
        <begin position="214"/>
        <end position="233"/>
    </location>
</feature>
<keyword evidence="1" id="KW-1133">Transmembrane helix</keyword>
<name>A0A0F7SKS7_PHARH</name>
<organism evidence="2">
    <name type="scientific">Phaffia rhodozyma</name>
    <name type="common">Yeast</name>
    <name type="synonym">Xanthophyllomyces dendrorhous</name>
    <dbReference type="NCBI Taxonomy" id="264483"/>
    <lineage>
        <taxon>Eukaryota</taxon>
        <taxon>Fungi</taxon>
        <taxon>Dikarya</taxon>
        <taxon>Basidiomycota</taxon>
        <taxon>Agaricomycotina</taxon>
        <taxon>Tremellomycetes</taxon>
        <taxon>Cystofilobasidiales</taxon>
        <taxon>Mrakiaceae</taxon>
        <taxon>Phaffia</taxon>
    </lineage>
</organism>
<keyword evidence="1" id="KW-0812">Transmembrane</keyword>
<evidence type="ECO:0000256" key="1">
    <source>
        <dbReference type="SAM" id="Phobius"/>
    </source>
</evidence>
<dbReference type="EMBL" id="LN483326">
    <property type="protein sequence ID" value="CDZ98248.1"/>
    <property type="molecule type" value="Genomic_DNA"/>
</dbReference>
<keyword evidence="1" id="KW-0472">Membrane</keyword>
<feature type="transmembrane region" description="Helical" evidence="1">
    <location>
        <begin position="180"/>
        <end position="202"/>
    </location>
</feature>
<reference evidence="2" key="1">
    <citation type="submission" date="2014-08" db="EMBL/GenBank/DDBJ databases">
        <authorList>
            <person name="Sharma Rahul"/>
            <person name="Thines Marco"/>
        </authorList>
    </citation>
    <scope>NUCLEOTIDE SEQUENCE</scope>
</reference>
<dbReference type="AlphaFoldDB" id="A0A0F7SKS7"/>
<feature type="transmembrane region" description="Helical" evidence="1">
    <location>
        <begin position="392"/>
        <end position="414"/>
    </location>
</feature>
<proteinExistence type="predicted"/>